<accession>A0A1X2LRT6</accession>
<dbReference type="OrthoDB" id="5243838at2"/>
<dbReference type="Proteomes" id="UP000193247">
    <property type="component" value="Unassembled WGS sequence"/>
</dbReference>
<evidence type="ECO:0000256" key="2">
    <source>
        <dbReference type="ARBA" id="ARBA00022475"/>
    </source>
</evidence>
<evidence type="ECO:0000259" key="11">
    <source>
        <dbReference type="Pfam" id="PF00535"/>
    </source>
</evidence>
<dbReference type="Gene3D" id="3.90.550.10">
    <property type="entry name" value="Spore Coat Polysaccharide Biosynthesis Protein SpsA, Chain A"/>
    <property type="match status" value="1"/>
</dbReference>
<keyword evidence="13" id="KW-1185">Reference proteome</keyword>
<dbReference type="AlphaFoldDB" id="A0A1X2LRT6"/>
<dbReference type="NCBIfam" id="TIGR04283">
    <property type="entry name" value="glyco_like_mftF"/>
    <property type="match status" value="1"/>
</dbReference>
<feature type="chain" id="PRO_5038455617" description="4,4'-diaponeurosporenoate glycosyltransferase" evidence="10">
    <location>
        <begin position="24"/>
        <end position="221"/>
    </location>
</feature>
<evidence type="ECO:0000256" key="6">
    <source>
        <dbReference type="ARBA" id="ARBA00037281"/>
    </source>
</evidence>
<keyword evidence="3" id="KW-0328">Glycosyltransferase</keyword>
<evidence type="ECO:0000256" key="5">
    <source>
        <dbReference type="ARBA" id="ARBA00023136"/>
    </source>
</evidence>
<evidence type="ECO:0000256" key="10">
    <source>
        <dbReference type="SAM" id="SignalP"/>
    </source>
</evidence>
<gene>
    <name evidence="12" type="ORF">B8W66_16940</name>
</gene>
<keyword evidence="10" id="KW-0732">Signal</keyword>
<dbReference type="STRING" id="1430326.B8W66_16940"/>
<evidence type="ECO:0000256" key="3">
    <source>
        <dbReference type="ARBA" id="ARBA00022676"/>
    </source>
</evidence>
<organism evidence="12 13">
    <name type="scientific">Mycobacterium decipiens</name>
    <dbReference type="NCBI Taxonomy" id="1430326"/>
    <lineage>
        <taxon>Bacteria</taxon>
        <taxon>Bacillati</taxon>
        <taxon>Actinomycetota</taxon>
        <taxon>Actinomycetes</taxon>
        <taxon>Mycobacteriales</taxon>
        <taxon>Mycobacteriaceae</taxon>
        <taxon>Mycobacterium</taxon>
    </lineage>
</organism>
<evidence type="ECO:0000256" key="7">
    <source>
        <dbReference type="ARBA" id="ARBA00037904"/>
    </source>
</evidence>
<evidence type="ECO:0000256" key="9">
    <source>
        <dbReference type="ARBA" id="ARBA00040345"/>
    </source>
</evidence>
<dbReference type="SUPFAM" id="SSF53448">
    <property type="entry name" value="Nucleotide-diphospho-sugar transferases"/>
    <property type="match status" value="1"/>
</dbReference>
<name>A0A1X2LRT6_9MYCO</name>
<comment type="similarity">
    <text evidence="8">Belongs to the glycosyltransferase 2 family. CrtQ subfamily.</text>
</comment>
<proteinExistence type="inferred from homology"/>
<evidence type="ECO:0000256" key="8">
    <source>
        <dbReference type="ARBA" id="ARBA00038120"/>
    </source>
</evidence>
<dbReference type="Pfam" id="PF00535">
    <property type="entry name" value="Glycos_transf_2"/>
    <property type="match status" value="1"/>
</dbReference>
<reference evidence="12 13" key="1">
    <citation type="submission" date="2017-04" db="EMBL/GenBank/DDBJ databases">
        <title>The new phylogeny of genus Mycobacterium.</title>
        <authorList>
            <person name="Tortoli E."/>
            <person name="Trovato A."/>
            <person name="Cirillo D.M."/>
        </authorList>
    </citation>
    <scope>NUCLEOTIDE SEQUENCE [LARGE SCALE GENOMIC DNA]</scope>
    <source>
        <strain evidence="12 13">TBL 1200985</strain>
    </source>
</reference>
<dbReference type="PANTHER" id="PTHR43646:SF2">
    <property type="entry name" value="GLYCOSYLTRANSFERASE 2-LIKE DOMAIN-CONTAINING PROTEIN"/>
    <property type="match status" value="1"/>
</dbReference>
<comment type="pathway">
    <text evidence="7">Carotenoid biosynthesis; staphyloxanthin biosynthesis; staphyloxanthin from farnesyl diphosphate: step 4/5.</text>
</comment>
<dbReference type="InterPro" id="IPR001173">
    <property type="entry name" value="Glyco_trans_2-like"/>
</dbReference>
<dbReference type="CDD" id="cd02522">
    <property type="entry name" value="GT_2_like_a"/>
    <property type="match status" value="1"/>
</dbReference>
<keyword evidence="2" id="KW-1003">Cell membrane</keyword>
<protein>
    <recommendedName>
        <fullName evidence="9">4,4'-diaponeurosporenoate glycosyltransferase</fullName>
    </recommendedName>
</protein>
<comment type="caution">
    <text evidence="12">The sequence shown here is derived from an EMBL/GenBank/DDBJ whole genome shotgun (WGS) entry which is preliminary data.</text>
</comment>
<dbReference type="InterPro" id="IPR026461">
    <property type="entry name" value="Trfase_2_rSAM/seldom_assoc"/>
</dbReference>
<feature type="domain" description="Glycosyltransferase 2-like" evidence="11">
    <location>
        <begin position="3"/>
        <end position="87"/>
    </location>
</feature>
<feature type="signal peptide" evidence="10">
    <location>
        <begin position="1"/>
        <end position="23"/>
    </location>
</feature>
<keyword evidence="4 12" id="KW-0808">Transferase</keyword>
<dbReference type="InterPro" id="IPR029044">
    <property type="entry name" value="Nucleotide-diphossugar_trans"/>
</dbReference>
<dbReference type="GO" id="GO:0016757">
    <property type="term" value="F:glycosyltransferase activity"/>
    <property type="evidence" value="ECO:0007669"/>
    <property type="project" value="UniProtKB-KW"/>
</dbReference>
<comment type="function">
    <text evidence="6">Catalyzes the glycosylation of 4,4'-diaponeurosporenoate, i.e. the esterification of glucose at the C1'' position with the carboxyl group of 4,4'-diaponeurosporenic acid, to form glycosyl-4,4'-diaponeurosporenoate. This is a step in the biosynthesis of staphyloxanthin, an orange pigment present in most staphylococci strains.</text>
</comment>
<dbReference type="GO" id="GO:0005886">
    <property type="term" value="C:plasma membrane"/>
    <property type="evidence" value="ECO:0007669"/>
    <property type="project" value="UniProtKB-SubCell"/>
</dbReference>
<dbReference type="PANTHER" id="PTHR43646">
    <property type="entry name" value="GLYCOSYLTRANSFERASE"/>
    <property type="match status" value="1"/>
</dbReference>
<dbReference type="RefSeq" id="WP_085326440.1">
    <property type="nucleotide sequence ID" value="NZ_NCXP01000024.1"/>
</dbReference>
<keyword evidence="5" id="KW-0472">Membrane</keyword>
<evidence type="ECO:0000256" key="1">
    <source>
        <dbReference type="ARBA" id="ARBA00004236"/>
    </source>
</evidence>
<evidence type="ECO:0000313" key="12">
    <source>
        <dbReference type="EMBL" id="OSC39433.1"/>
    </source>
</evidence>
<evidence type="ECO:0000313" key="13">
    <source>
        <dbReference type="Proteomes" id="UP000193247"/>
    </source>
</evidence>
<sequence length="221" mass="23792">MLSVVIPTLCAAATLPATLAALAQDADEIVIADGGSTDGTVVLAAGQGARIVAAPTGRGLQLAVGAAAARGDWLLFVHADTQLAPGWRAVADRFMAGREDRLSAGYFHFALDDDAPAARRLERVVAWRCRRLGLPYGDQGLLMSRTLYDLVGGYRPIVLMEDVDIVRRLGRARLVALDHVAVTSAARYRHDGYLRRSTRNLVCVSAWFLGVSPRTIARHYG</sequence>
<comment type="subcellular location">
    <subcellularLocation>
        <location evidence="1">Cell membrane</location>
    </subcellularLocation>
</comment>
<evidence type="ECO:0000256" key="4">
    <source>
        <dbReference type="ARBA" id="ARBA00022679"/>
    </source>
</evidence>
<dbReference type="EMBL" id="NCXP01000024">
    <property type="protein sequence ID" value="OSC39433.1"/>
    <property type="molecule type" value="Genomic_DNA"/>
</dbReference>